<feature type="transmembrane region" description="Helical" evidence="1">
    <location>
        <begin position="63"/>
        <end position="84"/>
    </location>
</feature>
<evidence type="ECO:0000256" key="1">
    <source>
        <dbReference type="SAM" id="Phobius"/>
    </source>
</evidence>
<sequence length="155" mass="16398">MPIEHLPARIQPAALRVRAWLLTDAPALVIVGAGLLLRGVTYLPIYFGGPGAGSHPAELLLPIGWWAAIWITVGALCLVSLAVCRLAPISLGLGVGLHAVWAMSFIADAIIDQSPRAWLPAVGYASVALLVVWAVWRGSRDVIPEGAVANELRKS</sequence>
<accession>A0A1H1LNY8</accession>
<dbReference type="AlphaFoldDB" id="A0A1H1LNY8"/>
<dbReference type="EMBL" id="LT629765">
    <property type="protein sequence ID" value="SDR76087.1"/>
    <property type="molecule type" value="Genomic_DNA"/>
</dbReference>
<feature type="transmembrane region" description="Helical" evidence="1">
    <location>
        <begin position="91"/>
        <end position="111"/>
    </location>
</feature>
<keyword evidence="3" id="KW-1185">Reference proteome</keyword>
<proteinExistence type="predicted"/>
<evidence type="ECO:0000313" key="2">
    <source>
        <dbReference type="EMBL" id="SDR76087.1"/>
    </source>
</evidence>
<gene>
    <name evidence="2" type="ORF">SAMN04488539_0283</name>
</gene>
<dbReference type="RefSeq" id="WP_019193354.1">
    <property type="nucleotide sequence ID" value="NZ_LT629765.1"/>
</dbReference>
<protein>
    <submittedName>
        <fullName evidence="2">Uncharacterized protein</fullName>
    </submittedName>
</protein>
<organism evidence="2 3">
    <name type="scientific">Corynebacterium timonense</name>
    <dbReference type="NCBI Taxonomy" id="441500"/>
    <lineage>
        <taxon>Bacteria</taxon>
        <taxon>Bacillati</taxon>
        <taxon>Actinomycetota</taxon>
        <taxon>Actinomycetes</taxon>
        <taxon>Mycobacteriales</taxon>
        <taxon>Corynebacteriaceae</taxon>
        <taxon>Corynebacterium</taxon>
    </lineage>
</organism>
<name>A0A1H1LNY8_9CORY</name>
<keyword evidence="1" id="KW-0812">Transmembrane</keyword>
<dbReference type="Proteomes" id="UP000182237">
    <property type="component" value="Chromosome I"/>
</dbReference>
<dbReference type="OrthoDB" id="4422339at2"/>
<dbReference type="STRING" id="1203190.GCA_000312345_00487"/>
<keyword evidence="1" id="KW-1133">Transmembrane helix</keyword>
<reference evidence="2 3" key="1">
    <citation type="submission" date="2016-10" db="EMBL/GenBank/DDBJ databases">
        <authorList>
            <person name="de Groot N.N."/>
        </authorList>
    </citation>
    <scope>NUCLEOTIDE SEQUENCE [LARGE SCALE GENOMIC DNA]</scope>
    <source>
        <strain evidence="2 3">DSM 45434</strain>
    </source>
</reference>
<keyword evidence="1" id="KW-0472">Membrane</keyword>
<feature type="transmembrane region" description="Helical" evidence="1">
    <location>
        <begin position="117"/>
        <end position="136"/>
    </location>
</feature>
<evidence type="ECO:0000313" key="3">
    <source>
        <dbReference type="Proteomes" id="UP000182237"/>
    </source>
</evidence>
<feature type="transmembrane region" description="Helical" evidence="1">
    <location>
        <begin position="21"/>
        <end position="43"/>
    </location>
</feature>